<name>G0QWW5_ICHMU</name>
<feature type="compositionally biased region" description="Low complexity" evidence="6">
    <location>
        <begin position="8"/>
        <end position="21"/>
    </location>
</feature>
<evidence type="ECO:0000313" key="8">
    <source>
        <dbReference type="Proteomes" id="UP000008983"/>
    </source>
</evidence>
<comment type="similarity">
    <text evidence="4">Belongs to the inner dynein arm light chain family.</text>
</comment>
<proteinExistence type="inferred from homology"/>
<dbReference type="EMBL" id="GL984019">
    <property type="protein sequence ID" value="EGR30286.1"/>
    <property type="molecule type" value="Genomic_DNA"/>
</dbReference>
<organism evidence="7 8">
    <name type="scientific">Ichthyophthirius multifiliis</name>
    <name type="common">White spot disease agent</name>
    <name type="synonym">Ich</name>
    <dbReference type="NCBI Taxonomy" id="5932"/>
    <lineage>
        <taxon>Eukaryota</taxon>
        <taxon>Sar</taxon>
        <taxon>Alveolata</taxon>
        <taxon>Ciliophora</taxon>
        <taxon>Intramacronucleata</taxon>
        <taxon>Oligohymenophorea</taxon>
        <taxon>Hymenostomatida</taxon>
        <taxon>Ophryoglenina</taxon>
        <taxon>Ichthyophthirius</taxon>
    </lineage>
</organism>
<dbReference type="PANTHER" id="PTHR13183:SF0">
    <property type="entry name" value="AXONEMAL DYNEIN LIGHT INTERMEDIATE POLYPEPTIDE 1"/>
    <property type="match status" value="1"/>
</dbReference>
<dbReference type="GO" id="GO:0030286">
    <property type="term" value="C:dynein complex"/>
    <property type="evidence" value="ECO:0007669"/>
    <property type="project" value="UniProtKB-KW"/>
</dbReference>
<evidence type="ECO:0000256" key="2">
    <source>
        <dbReference type="ARBA" id="ARBA00023054"/>
    </source>
</evidence>
<dbReference type="Pfam" id="PF10211">
    <property type="entry name" value="Ax_dynein_light"/>
    <property type="match status" value="1"/>
</dbReference>
<dbReference type="RefSeq" id="XP_004031873.1">
    <property type="nucleotide sequence ID" value="XM_004031825.1"/>
</dbReference>
<evidence type="ECO:0000256" key="5">
    <source>
        <dbReference type="SAM" id="Coils"/>
    </source>
</evidence>
<dbReference type="InParanoid" id="G0QWW5"/>
<keyword evidence="8" id="KW-1185">Reference proteome</keyword>
<evidence type="ECO:0000256" key="3">
    <source>
        <dbReference type="ARBA" id="ARBA00023175"/>
    </source>
</evidence>
<accession>G0QWW5</accession>
<dbReference type="InterPro" id="IPR019347">
    <property type="entry name" value="Axonemal_dynein_light_chain"/>
</dbReference>
<dbReference type="OrthoDB" id="296406at2759"/>
<keyword evidence="2 5" id="KW-0175">Coiled coil</keyword>
<dbReference type="AlphaFoldDB" id="G0QWW5"/>
<dbReference type="GeneID" id="14906397"/>
<dbReference type="OMA" id="TWKENIG"/>
<dbReference type="eggNOG" id="KOG4001">
    <property type="taxonomic scope" value="Eukaryota"/>
</dbReference>
<feature type="coiled-coil region" evidence="5">
    <location>
        <begin position="182"/>
        <end position="240"/>
    </location>
</feature>
<gene>
    <name evidence="7" type="ORF">IMG5_135820</name>
</gene>
<reference evidence="7 8" key="1">
    <citation type="submission" date="2011-07" db="EMBL/GenBank/DDBJ databases">
        <authorList>
            <person name="Coyne R."/>
            <person name="Brami D."/>
            <person name="Johnson J."/>
            <person name="Hostetler J."/>
            <person name="Hannick L."/>
            <person name="Clark T."/>
            <person name="Cassidy-Hanley D."/>
            <person name="Inman J."/>
        </authorList>
    </citation>
    <scope>NUCLEOTIDE SEQUENCE [LARGE SCALE GENOMIC DNA]</scope>
    <source>
        <strain evidence="7 8">G5</strain>
    </source>
</reference>
<dbReference type="STRING" id="857967.G0QWW5"/>
<evidence type="ECO:0000256" key="6">
    <source>
        <dbReference type="SAM" id="MobiDB-lite"/>
    </source>
</evidence>
<keyword evidence="1" id="KW-0243">Dynein</keyword>
<evidence type="ECO:0000256" key="1">
    <source>
        <dbReference type="ARBA" id="ARBA00023017"/>
    </source>
</evidence>
<evidence type="ECO:0000256" key="4">
    <source>
        <dbReference type="ARBA" id="ARBA00038114"/>
    </source>
</evidence>
<feature type="region of interest" description="Disordered" evidence="6">
    <location>
        <begin position="1"/>
        <end position="23"/>
    </location>
</feature>
<dbReference type="GO" id="GO:0005930">
    <property type="term" value="C:axoneme"/>
    <property type="evidence" value="ECO:0007669"/>
    <property type="project" value="TreeGrafter"/>
</dbReference>
<sequence length="260" mass="30746">MSISEETQFQYNQSQQQSKYSPNIQDTLLRYNPVEIVESPPDKENYLQDPLDIKKRPQLPTLDQKPTIEDILNSIFPPRKWEQDGKYQRQTISCQEASRLDLQELEETVNYKLKVRQARKNGICPVREDLHNQLFDEIIRQNTINCPERGLLLLRVRDNLRMTFAAYQTLYQGSVVFGVRKALQAEKDKPELQARIEELDKKKIFLQNRQIILENELSSIEESFKEIKAIEEERRQNETNYLKNQTKSLEQFLKSVQNSI</sequence>
<dbReference type="GO" id="GO:0045504">
    <property type="term" value="F:dynein heavy chain binding"/>
    <property type="evidence" value="ECO:0007669"/>
    <property type="project" value="TreeGrafter"/>
</dbReference>
<dbReference type="PANTHER" id="PTHR13183">
    <property type="entry name" value="AXONEMAL INNER ARM DYNEIN LIGHT CHAIN 28"/>
    <property type="match status" value="1"/>
</dbReference>
<dbReference type="Proteomes" id="UP000008983">
    <property type="component" value="Unassembled WGS sequence"/>
</dbReference>
<evidence type="ECO:0000313" key="7">
    <source>
        <dbReference type="EMBL" id="EGR30286.1"/>
    </source>
</evidence>
<keyword evidence="3" id="KW-0505">Motor protein</keyword>
<protein>
    <submittedName>
        <fullName evidence="7">Uncharacterized protein</fullName>
    </submittedName>
</protein>